<dbReference type="Proteomes" id="UP000652761">
    <property type="component" value="Unassembled WGS sequence"/>
</dbReference>
<accession>A0A843VEX7</accession>
<proteinExistence type="predicted"/>
<feature type="compositionally biased region" description="Polar residues" evidence="1">
    <location>
        <begin position="46"/>
        <end position="55"/>
    </location>
</feature>
<gene>
    <name evidence="2" type="ORF">Taro_027581</name>
</gene>
<organism evidence="2 3">
    <name type="scientific">Colocasia esculenta</name>
    <name type="common">Wild taro</name>
    <name type="synonym">Arum esculentum</name>
    <dbReference type="NCBI Taxonomy" id="4460"/>
    <lineage>
        <taxon>Eukaryota</taxon>
        <taxon>Viridiplantae</taxon>
        <taxon>Streptophyta</taxon>
        <taxon>Embryophyta</taxon>
        <taxon>Tracheophyta</taxon>
        <taxon>Spermatophyta</taxon>
        <taxon>Magnoliopsida</taxon>
        <taxon>Liliopsida</taxon>
        <taxon>Araceae</taxon>
        <taxon>Aroideae</taxon>
        <taxon>Colocasieae</taxon>
        <taxon>Colocasia</taxon>
    </lineage>
</organism>
<dbReference type="AlphaFoldDB" id="A0A843VEX7"/>
<dbReference type="EMBL" id="NMUH01001729">
    <property type="protein sequence ID" value="MQL94918.1"/>
    <property type="molecule type" value="Genomic_DNA"/>
</dbReference>
<keyword evidence="3" id="KW-1185">Reference proteome</keyword>
<name>A0A843VEX7_COLES</name>
<evidence type="ECO:0000313" key="2">
    <source>
        <dbReference type="EMBL" id="MQL94918.1"/>
    </source>
</evidence>
<comment type="caution">
    <text evidence="2">The sequence shown here is derived from an EMBL/GenBank/DDBJ whole genome shotgun (WGS) entry which is preliminary data.</text>
</comment>
<evidence type="ECO:0000256" key="1">
    <source>
        <dbReference type="SAM" id="MobiDB-lite"/>
    </source>
</evidence>
<protein>
    <submittedName>
        <fullName evidence="2">Uncharacterized protein</fullName>
    </submittedName>
</protein>
<feature type="region of interest" description="Disordered" evidence="1">
    <location>
        <begin position="36"/>
        <end position="63"/>
    </location>
</feature>
<sequence>MRYLACRLQTQDADTWHTSHKQLERDTGAIAFSTRRRHRSRRVQKVTPQSVTIPRTTPREPKPGLLQIAERMTQMMTPSLQSDDAAPVSAEDAFIAVMGRDRRGRVRCTGKAETLHTWYGRGEGSSSSGGYHTQVQ</sequence>
<evidence type="ECO:0000313" key="3">
    <source>
        <dbReference type="Proteomes" id="UP000652761"/>
    </source>
</evidence>
<reference evidence="2" key="1">
    <citation type="submission" date="2017-07" db="EMBL/GenBank/DDBJ databases">
        <title>Taro Niue Genome Assembly and Annotation.</title>
        <authorList>
            <person name="Atibalentja N."/>
            <person name="Keating K."/>
            <person name="Fields C.J."/>
        </authorList>
    </citation>
    <scope>NUCLEOTIDE SEQUENCE</scope>
    <source>
        <strain evidence="2">Niue_2</strain>
        <tissue evidence="2">Leaf</tissue>
    </source>
</reference>